<keyword evidence="2" id="KW-0732">Signal</keyword>
<dbReference type="EMBL" id="BTRK01000005">
    <property type="protein sequence ID" value="GMR52007.1"/>
    <property type="molecule type" value="Genomic_DNA"/>
</dbReference>
<keyword evidence="5" id="KW-1185">Reference proteome</keyword>
<evidence type="ECO:0000313" key="4">
    <source>
        <dbReference type="EMBL" id="GMR52007.1"/>
    </source>
</evidence>
<dbReference type="AlphaFoldDB" id="A0AAN5CWT8"/>
<evidence type="ECO:0000256" key="1">
    <source>
        <dbReference type="ARBA" id="ARBA00009034"/>
    </source>
</evidence>
<keyword evidence="3" id="KW-0472">Membrane</keyword>
<evidence type="ECO:0008006" key="6">
    <source>
        <dbReference type="Google" id="ProtNLM"/>
    </source>
</evidence>
<evidence type="ECO:0000256" key="2">
    <source>
        <dbReference type="ARBA" id="ARBA00022729"/>
    </source>
</evidence>
<organism evidence="4 5">
    <name type="scientific">Pristionchus mayeri</name>
    <dbReference type="NCBI Taxonomy" id="1317129"/>
    <lineage>
        <taxon>Eukaryota</taxon>
        <taxon>Metazoa</taxon>
        <taxon>Ecdysozoa</taxon>
        <taxon>Nematoda</taxon>
        <taxon>Chromadorea</taxon>
        <taxon>Rhabditida</taxon>
        <taxon>Rhabditina</taxon>
        <taxon>Diplogasteromorpha</taxon>
        <taxon>Diplogasteroidea</taxon>
        <taxon>Neodiplogasteridae</taxon>
        <taxon>Pristionchus</taxon>
    </lineage>
</organism>
<accession>A0AAN5CWT8</accession>
<protein>
    <recommendedName>
        <fullName evidence="6">Insulin-like domain-containing protein</fullName>
    </recommendedName>
</protein>
<dbReference type="InterPro" id="IPR022353">
    <property type="entry name" value="Insulin_CS"/>
</dbReference>
<dbReference type="Gene3D" id="1.10.100.10">
    <property type="entry name" value="Insulin-like"/>
    <property type="match status" value="1"/>
</dbReference>
<keyword evidence="3" id="KW-1133">Transmembrane helix</keyword>
<feature type="transmembrane region" description="Helical" evidence="3">
    <location>
        <begin position="12"/>
        <end position="29"/>
    </location>
</feature>
<comment type="similarity">
    <text evidence="1">Belongs to the insulin family.</text>
</comment>
<dbReference type="PROSITE" id="PS00262">
    <property type="entry name" value="INSULIN"/>
    <property type="match status" value="1"/>
</dbReference>
<dbReference type="Proteomes" id="UP001328107">
    <property type="component" value="Unassembled WGS sequence"/>
</dbReference>
<proteinExistence type="inferred from homology"/>
<evidence type="ECO:0000313" key="5">
    <source>
        <dbReference type="Proteomes" id="UP001328107"/>
    </source>
</evidence>
<reference evidence="5" key="1">
    <citation type="submission" date="2022-10" db="EMBL/GenBank/DDBJ databases">
        <title>Genome assembly of Pristionchus species.</title>
        <authorList>
            <person name="Yoshida K."/>
            <person name="Sommer R.J."/>
        </authorList>
    </citation>
    <scope>NUCLEOTIDE SEQUENCE [LARGE SCALE GENOMIC DNA]</scope>
    <source>
        <strain evidence="5">RS5460</strain>
    </source>
</reference>
<evidence type="ECO:0000256" key="3">
    <source>
        <dbReference type="SAM" id="Phobius"/>
    </source>
</evidence>
<dbReference type="SUPFAM" id="SSF56994">
    <property type="entry name" value="Insulin-like"/>
    <property type="match status" value="1"/>
</dbReference>
<sequence length="125" mass="14405">VSRAKSPDVFMAHLQFLVIFCIASLVIGMPKQPDYFDWELELMSDADREDAMKFDPEDSSWENWKSEHRFCGKRLSDMIKTACSVCPDNHLKNPKTDHKPTPAHTCCKQKCSFYDIVDFCCGGYE</sequence>
<feature type="non-terminal residue" evidence="4">
    <location>
        <position position="1"/>
    </location>
</feature>
<comment type="caution">
    <text evidence="4">The sequence shown here is derived from an EMBL/GenBank/DDBJ whole genome shotgun (WGS) entry which is preliminary data.</text>
</comment>
<dbReference type="InterPro" id="IPR036438">
    <property type="entry name" value="Insulin-like_sf"/>
</dbReference>
<keyword evidence="3" id="KW-0812">Transmembrane</keyword>
<gene>
    <name evidence="4" type="ORF">PMAYCL1PPCAC_22202</name>
</gene>
<name>A0AAN5CWT8_9BILA</name>